<dbReference type="PROSITE" id="PS51062">
    <property type="entry name" value="RUNT"/>
    <property type="match status" value="1"/>
</dbReference>
<feature type="domain" description="Runt" evidence="2">
    <location>
        <begin position="1"/>
        <end position="40"/>
    </location>
</feature>
<evidence type="ECO:0000256" key="1">
    <source>
        <dbReference type="SAM" id="Coils"/>
    </source>
</evidence>
<keyword evidence="1" id="KW-0175">Coiled coil</keyword>
<evidence type="ECO:0000259" key="2">
    <source>
        <dbReference type="PROSITE" id="PS51062"/>
    </source>
</evidence>
<accession>A0A934IX00</accession>
<proteinExistence type="predicted"/>
<comment type="caution">
    <text evidence="3">The sequence shown here is derived from an EMBL/GenBank/DDBJ whole genome shotgun (WGS) entry which is preliminary data.</text>
</comment>
<gene>
    <name evidence="3" type="ORF">JFN88_05865</name>
</gene>
<dbReference type="GO" id="GO:0003677">
    <property type="term" value="F:DNA binding"/>
    <property type="evidence" value="ECO:0007669"/>
    <property type="project" value="InterPro"/>
</dbReference>
<sequence>MSQRENGYSPVKTFFMTPDQLTEYNKSVKAKVDGPQITKWKRTMTREQYLAARLVDTSHDDIMLSYFNNDPLELRKQLLEWGLDKKTEKKELEQMAQAKVELTITKGEYLQRRLNGEKRSGILRSLGVSPPKFYELLDKWGIREMDAEGRALELMAPTAPAPEAQEPVPVPSEVEQRLAEQLEHKAEARGLLALNAQNNAAQQEAGAEILQRMQERAAVAAQARENSELHAEVQKWKGVAEDWKETVAQVSNTNMELEQQIETQRQELHDRNSKIADLQAAADRVTVLEAERDMLMQTIELAAIQETGMISFNIPIQSATVANAERTRIYTAIEALDTDMEAVDIDRGRVMRELFDLLQSVVNFVTADLEELHPGQAAESFIHQFFAFHNERHLDTLAVQQEVV</sequence>
<protein>
    <recommendedName>
        <fullName evidence="2">Runt domain-containing protein</fullName>
    </recommendedName>
</protein>
<feature type="coiled-coil region" evidence="1">
    <location>
        <begin position="240"/>
        <end position="281"/>
    </location>
</feature>
<name>A0A934IX00_9BACL</name>
<keyword evidence="4" id="KW-1185">Reference proteome</keyword>
<evidence type="ECO:0000313" key="4">
    <source>
        <dbReference type="Proteomes" id="UP000640274"/>
    </source>
</evidence>
<dbReference type="Proteomes" id="UP000640274">
    <property type="component" value="Unassembled WGS sequence"/>
</dbReference>
<dbReference type="RefSeq" id="WP_199018392.1">
    <property type="nucleotide sequence ID" value="NZ_JAELUP010000014.1"/>
</dbReference>
<reference evidence="3" key="1">
    <citation type="submission" date="2020-12" db="EMBL/GenBank/DDBJ databases">
        <authorList>
            <person name="Huq M.A."/>
        </authorList>
    </citation>
    <scope>NUCLEOTIDE SEQUENCE</scope>
    <source>
        <strain evidence="3">MAHUQ-46</strain>
    </source>
</reference>
<dbReference type="InterPro" id="IPR013524">
    <property type="entry name" value="Runt_dom"/>
</dbReference>
<organism evidence="3 4">
    <name type="scientific">Paenibacillus roseus</name>
    <dbReference type="NCBI Taxonomy" id="2798579"/>
    <lineage>
        <taxon>Bacteria</taxon>
        <taxon>Bacillati</taxon>
        <taxon>Bacillota</taxon>
        <taxon>Bacilli</taxon>
        <taxon>Bacillales</taxon>
        <taxon>Paenibacillaceae</taxon>
        <taxon>Paenibacillus</taxon>
    </lineage>
</organism>
<dbReference type="EMBL" id="JAELUP010000014">
    <property type="protein sequence ID" value="MBJ6360842.1"/>
    <property type="molecule type" value="Genomic_DNA"/>
</dbReference>
<dbReference type="AlphaFoldDB" id="A0A934IX00"/>
<evidence type="ECO:0000313" key="3">
    <source>
        <dbReference type="EMBL" id="MBJ6360842.1"/>
    </source>
</evidence>
<dbReference type="GO" id="GO:0003700">
    <property type="term" value="F:DNA-binding transcription factor activity"/>
    <property type="evidence" value="ECO:0007669"/>
    <property type="project" value="InterPro"/>
</dbReference>